<accession>A0A0P0FK90</accession>
<sequence length="326" mass="36519">MFKLRPIRTCAKFESVKEPEPEIPSVELVAELVEVQLQELGLYVMVRVQYASFGIADGNVHPRKDFPHTLFVVRNNGMVGGCRPLLFKDAITAEPVRGHISISVRPRLYLARDGGSLEIADDLHLYMPDSLGRTVLLGRRRTGQAAFRHDQNGGLSLAPTLTLQRTVLLILRSFSGEEALVHFHIPMKGVKTVAPAHHVTQLVYHFPYRLVTLATELALYLLCRYGTLGCRQQEHGCKPITHRQMAALHDRARTELHLMTAIHARPRLVARIPAQAQTAALATEQAVVLTETTQCRLAGGLVRVLTVKIKQVHNIYIFIVYIARRT</sequence>
<dbReference type="AlphaFoldDB" id="A0A0P0FK90"/>
<protein>
    <submittedName>
        <fullName evidence="1">Uncharacterized protein</fullName>
    </submittedName>
</protein>
<proteinExistence type="predicted"/>
<evidence type="ECO:0000313" key="1">
    <source>
        <dbReference type="EMBL" id="ALJ57559.1"/>
    </source>
</evidence>
<organism evidence="1 2">
    <name type="scientific">Bacteroides cellulosilyticus</name>
    <dbReference type="NCBI Taxonomy" id="246787"/>
    <lineage>
        <taxon>Bacteria</taxon>
        <taxon>Pseudomonadati</taxon>
        <taxon>Bacteroidota</taxon>
        <taxon>Bacteroidia</taxon>
        <taxon>Bacteroidales</taxon>
        <taxon>Bacteroidaceae</taxon>
        <taxon>Bacteroides</taxon>
    </lineage>
</organism>
<dbReference type="EMBL" id="CP012801">
    <property type="protein sequence ID" value="ALJ57559.1"/>
    <property type="molecule type" value="Genomic_DNA"/>
</dbReference>
<reference evidence="1 2" key="1">
    <citation type="journal article" date="2015" name="Science">
        <title>Genetic determinants of in vivo fitness and diet responsiveness in multiple human gut Bacteroides.</title>
        <authorList>
            <person name="Wu M."/>
            <person name="McNulty N.P."/>
            <person name="Rodionov D.A."/>
            <person name="Khoroshkin M.S."/>
            <person name="Griffin N.W."/>
            <person name="Cheng J."/>
            <person name="Latreille P."/>
            <person name="Kerstetter R.A."/>
            <person name="Terrapon N."/>
            <person name="Henrissat B."/>
            <person name="Osterman A.L."/>
            <person name="Gordon J.I."/>
        </authorList>
    </citation>
    <scope>NUCLEOTIDE SEQUENCE [LARGE SCALE GENOMIC DNA]</scope>
    <source>
        <strain evidence="1 2">WH2</strain>
    </source>
</reference>
<dbReference type="KEGG" id="bcel:BcellWH2_00283"/>
<evidence type="ECO:0000313" key="2">
    <source>
        <dbReference type="Proteomes" id="UP000061809"/>
    </source>
</evidence>
<gene>
    <name evidence="1" type="ORF">BcellWH2_00283</name>
</gene>
<name>A0A0P0FK90_9BACE</name>
<dbReference type="PATRIC" id="fig|246787.4.peg.295"/>
<dbReference type="Proteomes" id="UP000061809">
    <property type="component" value="Chromosome"/>
</dbReference>